<dbReference type="AlphaFoldDB" id="A0A4R0YRZ8"/>
<feature type="transmembrane region" description="Helical" evidence="1">
    <location>
        <begin position="43"/>
        <end position="64"/>
    </location>
</feature>
<feature type="transmembrane region" description="Helical" evidence="1">
    <location>
        <begin position="177"/>
        <end position="196"/>
    </location>
</feature>
<dbReference type="Pfam" id="PF14023">
    <property type="entry name" value="Bestrophin-like"/>
    <property type="match status" value="1"/>
</dbReference>
<evidence type="ECO:0000256" key="1">
    <source>
        <dbReference type="SAM" id="Phobius"/>
    </source>
</evidence>
<keyword evidence="1" id="KW-1133">Transmembrane helix</keyword>
<dbReference type="InterPro" id="IPR025333">
    <property type="entry name" value="DUF4239"/>
</dbReference>
<keyword evidence="1" id="KW-0812">Transmembrane</keyword>
<keyword evidence="1" id="KW-0472">Membrane</keyword>
<dbReference type="EMBL" id="SJTG01000004">
    <property type="protein sequence ID" value="TCI08663.1"/>
    <property type="molecule type" value="Genomic_DNA"/>
</dbReference>
<evidence type="ECO:0000313" key="3">
    <source>
        <dbReference type="Proteomes" id="UP000291822"/>
    </source>
</evidence>
<sequence>MLHLPVWLLALCLLLMMSAAWCVGRQVRACAGRRQTHASDDSFLLASILGLLALSIGFVLVLALHRYDERGELVVREASAIDAVWNHADRLEASERAAWRTLLRSYVDARLAYGRAPTPMEEEAGIQRTGELQQKIWSRVQTVLHDFRVPPALTEATAYMFQVASAREVSRKARLPATLLATLLAFCLLAAMLMGFRRGHQPIASALAILLIVLSVSCVADLDRPASGSILVSQQAMLEVQRALRVW</sequence>
<keyword evidence="3" id="KW-1185">Reference proteome</keyword>
<evidence type="ECO:0008006" key="4">
    <source>
        <dbReference type="Google" id="ProtNLM"/>
    </source>
</evidence>
<evidence type="ECO:0000313" key="2">
    <source>
        <dbReference type="EMBL" id="TCI08663.1"/>
    </source>
</evidence>
<accession>A0A4R0YRZ8</accession>
<organism evidence="2 3">
    <name type="scientific">Dyella soli</name>
    <dbReference type="NCBI Taxonomy" id="522319"/>
    <lineage>
        <taxon>Bacteria</taxon>
        <taxon>Pseudomonadati</taxon>
        <taxon>Pseudomonadota</taxon>
        <taxon>Gammaproteobacteria</taxon>
        <taxon>Lysobacterales</taxon>
        <taxon>Rhodanobacteraceae</taxon>
        <taxon>Dyella</taxon>
    </lineage>
</organism>
<dbReference type="Proteomes" id="UP000291822">
    <property type="component" value="Unassembled WGS sequence"/>
</dbReference>
<feature type="transmembrane region" description="Helical" evidence="1">
    <location>
        <begin position="202"/>
        <end position="222"/>
    </location>
</feature>
<reference evidence="2 3" key="1">
    <citation type="submission" date="2019-02" db="EMBL/GenBank/DDBJ databases">
        <title>Dyella amyloliquefaciens sp. nov., isolated from forest soil.</title>
        <authorList>
            <person name="Gao Z.-H."/>
            <person name="Qiu L.-H."/>
        </authorList>
    </citation>
    <scope>NUCLEOTIDE SEQUENCE [LARGE SCALE GENOMIC DNA]</scope>
    <source>
        <strain evidence="2 3">KACC 12747</strain>
    </source>
</reference>
<gene>
    <name evidence="2" type="ORF">EZM97_29060</name>
</gene>
<proteinExistence type="predicted"/>
<dbReference type="RefSeq" id="WP_131152886.1">
    <property type="nucleotide sequence ID" value="NZ_SJTG01000004.1"/>
</dbReference>
<comment type="caution">
    <text evidence="2">The sequence shown here is derived from an EMBL/GenBank/DDBJ whole genome shotgun (WGS) entry which is preliminary data.</text>
</comment>
<protein>
    <recommendedName>
        <fullName evidence="4">DUF4239 domain-containing protein</fullName>
    </recommendedName>
</protein>
<name>A0A4R0YRZ8_9GAMM</name>